<evidence type="ECO:0000259" key="1">
    <source>
        <dbReference type="Pfam" id="PF07007"/>
    </source>
</evidence>
<protein>
    <submittedName>
        <fullName evidence="2">Lysozyme inhibitor LprI family protein</fullName>
    </submittedName>
</protein>
<dbReference type="RefSeq" id="WP_346032459.1">
    <property type="nucleotide sequence ID" value="NZ_BAABHV010000009.1"/>
</dbReference>
<proteinExistence type="predicted"/>
<sequence length="137" mass="15394">MTIAHLLLPLLLQAGLEVDAAQYTPDCAEPQTQRAMNHCAALEWDEADAALNAQWQETAARMRRMDRATTPDDGRPGYFSQLLRGQRAWLVYRDHHCASVGYNARGGSLEPLLVSTCKTELTRERTGQLEDLAEWPQ</sequence>
<feature type="domain" description="Lysozyme inhibitor LprI-like N-terminal" evidence="1">
    <location>
        <begin position="28"/>
        <end position="129"/>
    </location>
</feature>
<reference evidence="3" key="1">
    <citation type="journal article" date="2019" name="Int. J. Syst. Evol. Microbiol.">
        <title>The Global Catalogue of Microorganisms (GCM) 10K type strain sequencing project: providing services to taxonomists for standard genome sequencing and annotation.</title>
        <authorList>
            <consortium name="The Broad Institute Genomics Platform"/>
            <consortium name="The Broad Institute Genome Sequencing Center for Infectious Disease"/>
            <person name="Wu L."/>
            <person name="Ma J."/>
        </authorList>
    </citation>
    <scope>NUCLEOTIDE SEQUENCE [LARGE SCALE GENOMIC DNA]</scope>
    <source>
        <strain evidence="3">JCM 18014</strain>
    </source>
</reference>
<dbReference type="Proteomes" id="UP001500518">
    <property type="component" value="Unassembled WGS sequence"/>
</dbReference>
<dbReference type="Gene3D" id="1.20.1270.180">
    <property type="match status" value="1"/>
</dbReference>
<accession>A0ABP9KB05</accession>
<organism evidence="2 3">
    <name type="scientific">Erythrobacter westpacificensis</name>
    <dbReference type="NCBI Taxonomy" id="1055231"/>
    <lineage>
        <taxon>Bacteria</taxon>
        <taxon>Pseudomonadati</taxon>
        <taxon>Pseudomonadota</taxon>
        <taxon>Alphaproteobacteria</taxon>
        <taxon>Sphingomonadales</taxon>
        <taxon>Erythrobacteraceae</taxon>
        <taxon>Erythrobacter/Porphyrobacter group</taxon>
        <taxon>Erythrobacter</taxon>
    </lineage>
</organism>
<dbReference type="Pfam" id="PF07007">
    <property type="entry name" value="LprI"/>
    <property type="match status" value="1"/>
</dbReference>
<gene>
    <name evidence="2" type="ORF">GCM10023208_14750</name>
</gene>
<name>A0ABP9KB05_9SPHN</name>
<comment type="caution">
    <text evidence="2">The sequence shown here is derived from an EMBL/GenBank/DDBJ whole genome shotgun (WGS) entry which is preliminary data.</text>
</comment>
<dbReference type="EMBL" id="BAABHV010000009">
    <property type="protein sequence ID" value="GAA5053138.1"/>
    <property type="molecule type" value="Genomic_DNA"/>
</dbReference>
<keyword evidence="3" id="KW-1185">Reference proteome</keyword>
<evidence type="ECO:0000313" key="2">
    <source>
        <dbReference type="EMBL" id="GAA5053138.1"/>
    </source>
</evidence>
<evidence type="ECO:0000313" key="3">
    <source>
        <dbReference type="Proteomes" id="UP001500518"/>
    </source>
</evidence>
<dbReference type="InterPro" id="IPR009739">
    <property type="entry name" value="LprI-like_N"/>
</dbReference>